<protein>
    <submittedName>
        <fullName evidence="11">WDFY3</fullName>
    </submittedName>
</protein>
<dbReference type="AlphaFoldDB" id="A0A7J7KSH7"/>
<dbReference type="PROSITE" id="PS50082">
    <property type="entry name" value="WD_REPEATS_2"/>
    <property type="match status" value="1"/>
</dbReference>
<organism evidence="11 12">
    <name type="scientific">Bugula neritina</name>
    <name type="common">Brown bryozoan</name>
    <name type="synonym">Sertularia neritina</name>
    <dbReference type="NCBI Taxonomy" id="10212"/>
    <lineage>
        <taxon>Eukaryota</taxon>
        <taxon>Metazoa</taxon>
        <taxon>Spiralia</taxon>
        <taxon>Lophotrochozoa</taxon>
        <taxon>Bryozoa</taxon>
        <taxon>Gymnolaemata</taxon>
        <taxon>Cheilostomatida</taxon>
        <taxon>Flustrina</taxon>
        <taxon>Buguloidea</taxon>
        <taxon>Bugulidae</taxon>
        <taxon>Bugula</taxon>
    </lineage>
</organism>
<dbReference type="InterPro" id="IPR013083">
    <property type="entry name" value="Znf_RING/FYVE/PHD"/>
</dbReference>
<evidence type="ECO:0000313" key="12">
    <source>
        <dbReference type="Proteomes" id="UP000593567"/>
    </source>
</evidence>
<dbReference type="InterPro" id="IPR001680">
    <property type="entry name" value="WD40_rpt"/>
</dbReference>
<dbReference type="CDD" id="cd06071">
    <property type="entry name" value="Beach"/>
    <property type="match status" value="1"/>
</dbReference>
<evidence type="ECO:0000256" key="6">
    <source>
        <dbReference type="PROSITE-ProRule" id="PRU00091"/>
    </source>
</evidence>
<dbReference type="Gene3D" id="1.10.1540.10">
    <property type="entry name" value="BEACH domain"/>
    <property type="match status" value="1"/>
</dbReference>
<dbReference type="PANTHER" id="PTHR46108">
    <property type="entry name" value="BLUE CHEESE"/>
    <property type="match status" value="1"/>
</dbReference>
<keyword evidence="3" id="KW-0677">Repeat</keyword>
<dbReference type="Gene3D" id="2.130.10.10">
    <property type="entry name" value="YVTN repeat-like/Quinoprotein amine dehydrogenase"/>
    <property type="match status" value="1"/>
</dbReference>
<dbReference type="InterPro" id="IPR036322">
    <property type="entry name" value="WD40_repeat_dom_sf"/>
</dbReference>
<dbReference type="SUPFAM" id="SSF57903">
    <property type="entry name" value="FYVE/PHD zinc finger"/>
    <property type="match status" value="1"/>
</dbReference>
<dbReference type="OrthoDB" id="10018316at2759"/>
<dbReference type="InterPro" id="IPR017455">
    <property type="entry name" value="Znf_FYVE-rel"/>
</dbReference>
<dbReference type="Gene3D" id="3.30.40.10">
    <property type="entry name" value="Zinc/RING finger domain, C3HC4 (zinc finger)"/>
    <property type="match status" value="1"/>
</dbReference>
<evidence type="ECO:0000256" key="5">
    <source>
        <dbReference type="ARBA" id="ARBA00022833"/>
    </source>
</evidence>
<feature type="region of interest" description="Disordered" evidence="8">
    <location>
        <begin position="549"/>
        <end position="583"/>
    </location>
</feature>
<dbReference type="InterPro" id="IPR015943">
    <property type="entry name" value="WD40/YVTN_repeat-like_dom_sf"/>
</dbReference>
<feature type="compositionally biased region" description="Low complexity" evidence="8">
    <location>
        <begin position="597"/>
        <end position="611"/>
    </location>
</feature>
<evidence type="ECO:0000256" key="4">
    <source>
        <dbReference type="ARBA" id="ARBA00022771"/>
    </source>
</evidence>
<evidence type="ECO:0000256" key="3">
    <source>
        <dbReference type="ARBA" id="ARBA00022737"/>
    </source>
</evidence>
<gene>
    <name evidence="11" type="ORF">EB796_000641</name>
</gene>
<comment type="caution">
    <text evidence="11">The sequence shown here is derived from an EMBL/GenBank/DDBJ whole genome shotgun (WGS) entry which is preliminary data.</text>
</comment>
<keyword evidence="4 6" id="KW-0863">Zinc-finger</keyword>
<dbReference type="EMBL" id="VXIV02000084">
    <property type="protein sequence ID" value="KAF6041053.1"/>
    <property type="molecule type" value="Genomic_DNA"/>
</dbReference>
<proteinExistence type="predicted"/>
<dbReference type="InterPro" id="IPR051944">
    <property type="entry name" value="BEACH_domain_protein"/>
</dbReference>
<keyword evidence="2" id="KW-0479">Metal-binding</keyword>
<dbReference type="GO" id="GO:0008270">
    <property type="term" value="F:zinc ion binding"/>
    <property type="evidence" value="ECO:0007669"/>
    <property type="project" value="UniProtKB-KW"/>
</dbReference>
<reference evidence="11" key="1">
    <citation type="submission" date="2020-06" db="EMBL/GenBank/DDBJ databases">
        <title>Draft genome of Bugula neritina, a colonial animal packing powerful symbionts and potential medicines.</title>
        <authorList>
            <person name="Rayko M."/>
        </authorList>
    </citation>
    <scope>NUCLEOTIDE SEQUENCE [LARGE SCALE GENOMIC DNA]</scope>
    <source>
        <strain evidence="11">Kwan_BN1</strain>
    </source>
</reference>
<dbReference type="Pfam" id="PF00400">
    <property type="entry name" value="WD40"/>
    <property type="match status" value="2"/>
</dbReference>
<dbReference type="InterPro" id="IPR036372">
    <property type="entry name" value="BEACH_dom_sf"/>
</dbReference>
<dbReference type="InterPro" id="IPR000306">
    <property type="entry name" value="Znf_FYVE"/>
</dbReference>
<dbReference type="SUPFAM" id="SSF81837">
    <property type="entry name" value="BEACH domain"/>
    <property type="match status" value="1"/>
</dbReference>
<dbReference type="PROSITE" id="PS00678">
    <property type="entry name" value="WD_REPEATS_1"/>
    <property type="match status" value="1"/>
</dbReference>
<dbReference type="InterPro" id="IPR000409">
    <property type="entry name" value="BEACH_dom"/>
</dbReference>
<feature type="compositionally biased region" description="Polar residues" evidence="8">
    <location>
        <begin position="570"/>
        <end position="583"/>
    </location>
</feature>
<keyword evidence="12" id="KW-1185">Reference proteome</keyword>
<dbReference type="SMART" id="SM00064">
    <property type="entry name" value="FYVE"/>
    <property type="match status" value="1"/>
</dbReference>
<feature type="region of interest" description="Disordered" evidence="8">
    <location>
        <begin position="597"/>
        <end position="641"/>
    </location>
</feature>
<evidence type="ECO:0000256" key="1">
    <source>
        <dbReference type="ARBA" id="ARBA00022574"/>
    </source>
</evidence>
<dbReference type="SUPFAM" id="SSF50978">
    <property type="entry name" value="WD40 repeat-like"/>
    <property type="match status" value="1"/>
</dbReference>
<evidence type="ECO:0000256" key="2">
    <source>
        <dbReference type="ARBA" id="ARBA00022723"/>
    </source>
</evidence>
<dbReference type="PROSITE" id="PS50294">
    <property type="entry name" value="WD_REPEATS_REGION"/>
    <property type="match status" value="1"/>
</dbReference>
<dbReference type="FunFam" id="1.10.1540.10:FF:000002">
    <property type="entry name" value="WD repeat and FYVE domain containing 3"/>
    <property type="match status" value="1"/>
</dbReference>
<evidence type="ECO:0000259" key="9">
    <source>
        <dbReference type="PROSITE" id="PS50178"/>
    </source>
</evidence>
<feature type="domain" description="BEACH" evidence="10">
    <location>
        <begin position="1"/>
        <end position="259"/>
    </location>
</feature>
<dbReference type="Pfam" id="PF01363">
    <property type="entry name" value="FYVE"/>
    <property type="match status" value="1"/>
</dbReference>
<keyword evidence="5" id="KW-0862">Zinc</keyword>
<dbReference type="Pfam" id="PF02138">
    <property type="entry name" value="Beach"/>
    <property type="match status" value="1"/>
</dbReference>
<evidence type="ECO:0000256" key="8">
    <source>
        <dbReference type="SAM" id="MobiDB-lite"/>
    </source>
</evidence>
<dbReference type="PANTHER" id="PTHR46108:SF4">
    <property type="entry name" value="BLUE CHEESE"/>
    <property type="match status" value="1"/>
</dbReference>
<name>A0A7J7KSH7_BUGNE</name>
<evidence type="ECO:0000259" key="10">
    <source>
        <dbReference type="PROSITE" id="PS50197"/>
    </source>
</evidence>
<dbReference type="PROSITE" id="PS50178">
    <property type="entry name" value="ZF_FYVE"/>
    <property type="match status" value="1"/>
</dbReference>
<dbReference type="SMART" id="SM01026">
    <property type="entry name" value="Beach"/>
    <property type="match status" value="1"/>
</dbReference>
<feature type="domain" description="FYVE-type" evidence="9">
    <location>
        <begin position="717"/>
        <end position="777"/>
    </location>
</feature>
<dbReference type="Proteomes" id="UP000593567">
    <property type="component" value="Unassembled WGS sequence"/>
</dbReference>
<dbReference type="PROSITE" id="PS50197">
    <property type="entry name" value="BEACH"/>
    <property type="match status" value="1"/>
</dbReference>
<accession>A0A7J7KSH7</accession>
<sequence length="780" mass="87642">MHLNTLAGRSYNDLMQYPIFPWILSDYTSKELQLDKPETFRDLSKPMGALTPERLAQFQRRYKEWDDPTGETPAYHYGTHYSSAMIVSSYLVRMEPFTQHFLSLQGGHFDLADRMFHTIKEAYDSASKTNMADVKELIPEFFYLPDFLLNTNKFELGVYCGLPPWAKGDAREFVRKHREALECDYVSAHLHEWIDLIFGYKQQGKPAVEANNVFHYLFYEGNVDIYSIDDPLKRNAIIGFINNFGQIPKQLFKRPHPQKKVKKLDPASSAPSPATQSVSHYSVSSDRFFFSNPECLKPCMSPLKELQESVGQITQTEKLTVLAVEQHKILLPPLYSKYLAWGFLDHSLRICNYDSEKALIVFENLESGEILCACCPNTRTIITAGSSTVVNVWKLSDSRGKAVAKLRQPLYGHTAPVLCMAVSSAFNILVSGSVDQTCIIWDLSRLRYVTQLANHKAPVAAIAVNNLTGAIASCASSWLYLWSVNGELLASVDTASTGIGSLQINCVCMSEANEWDTDNVIITGSSDGVTRMWSVELIKQSKSPFVNRSKLASRANEQTKSLDHPELASLDSTNPMTSVSSASEEYVDLSSDALLRSQSSSTQSVTSSLSVGRPVPTARRTLSVQSEDSSTEEGRVQPVPAKRRTVSECNWKRQLIFRSKLTMHTAYERKDNKEPAAVTAVACSRDHRSVFVGDAKGRVFSWSMAEGSGPADHWIKDEEQDSCTQCDSKFTTTNRRHHCRNCGQLFCAKCSKHEIEVPQRKYYKPVRVCLVCYKTLKSHT</sequence>
<dbReference type="InterPro" id="IPR019775">
    <property type="entry name" value="WD40_repeat_CS"/>
</dbReference>
<feature type="repeat" description="WD" evidence="7">
    <location>
        <begin position="410"/>
        <end position="451"/>
    </location>
</feature>
<evidence type="ECO:0000313" key="11">
    <source>
        <dbReference type="EMBL" id="KAF6041053.1"/>
    </source>
</evidence>
<dbReference type="InterPro" id="IPR011011">
    <property type="entry name" value="Znf_FYVE_PHD"/>
</dbReference>
<dbReference type="SMART" id="SM00320">
    <property type="entry name" value="WD40"/>
    <property type="match status" value="5"/>
</dbReference>
<keyword evidence="1 7" id="KW-0853">WD repeat</keyword>
<evidence type="ECO:0000256" key="7">
    <source>
        <dbReference type="PROSITE-ProRule" id="PRU00221"/>
    </source>
</evidence>